<organism evidence="1 2">
    <name type="scientific">Melastoma candidum</name>
    <dbReference type="NCBI Taxonomy" id="119954"/>
    <lineage>
        <taxon>Eukaryota</taxon>
        <taxon>Viridiplantae</taxon>
        <taxon>Streptophyta</taxon>
        <taxon>Embryophyta</taxon>
        <taxon>Tracheophyta</taxon>
        <taxon>Spermatophyta</taxon>
        <taxon>Magnoliopsida</taxon>
        <taxon>eudicotyledons</taxon>
        <taxon>Gunneridae</taxon>
        <taxon>Pentapetalae</taxon>
        <taxon>rosids</taxon>
        <taxon>malvids</taxon>
        <taxon>Myrtales</taxon>
        <taxon>Melastomataceae</taxon>
        <taxon>Melastomatoideae</taxon>
        <taxon>Melastomateae</taxon>
        <taxon>Melastoma</taxon>
    </lineage>
</organism>
<evidence type="ECO:0000313" key="1">
    <source>
        <dbReference type="EMBL" id="KAI4370459.1"/>
    </source>
</evidence>
<proteinExistence type="predicted"/>
<evidence type="ECO:0000313" key="2">
    <source>
        <dbReference type="Proteomes" id="UP001057402"/>
    </source>
</evidence>
<accession>A0ACB9QYG3</accession>
<sequence>MARTMLLESEVAKNLWVEAVSTACYISNRVHLRSSLGKTPYELYKGWKPNISYFHPFGSNCFILRSIKDGVGKFDARSDEGTFSGYSLTSKAYRVFNNRTLTVEESINVKVDDSPTQKEDAAEAAAQSSTTVSNETSQQTVADPNRNTVVDVQQVPAAHTENVSGGFQDIQNRGSCSSFI</sequence>
<comment type="caution">
    <text evidence="1">The sequence shown here is derived from an EMBL/GenBank/DDBJ whole genome shotgun (WGS) entry which is preliminary data.</text>
</comment>
<protein>
    <submittedName>
        <fullName evidence="1">Uncharacterized protein</fullName>
    </submittedName>
</protein>
<gene>
    <name evidence="1" type="ORF">MLD38_018812</name>
</gene>
<dbReference type="EMBL" id="CM042884">
    <property type="protein sequence ID" value="KAI4370459.1"/>
    <property type="molecule type" value="Genomic_DNA"/>
</dbReference>
<dbReference type="Proteomes" id="UP001057402">
    <property type="component" value="Chromosome 5"/>
</dbReference>
<name>A0ACB9QYG3_9MYRT</name>
<reference evidence="2" key="1">
    <citation type="journal article" date="2023" name="Front. Plant Sci.">
        <title>Chromosomal-level genome assembly of Melastoma candidum provides insights into trichome evolution.</title>
        <authorList>
            <person name="Zhong Y."/>
            <person name="Wu W."/>
            <person name="Sun C."/>
            <person name="Zou P."/>
            <person name="Liu Y."/>
            <person name="Dai S."/>
            <person name="Zhou R."/>
        </authorList>
    </citation>
    <scope>NUCLEOTIDE SEQUENCE [LARGE SCALE GENOMIC DNA]</scope>
</reference>
<keyword evidence="2" id="KW-1185">Reference proteome</keyword>